<sequence>MTLKFPGWAIAFRELAAATVKSPPPCSINKGANRPGLSGGHNGGSQSSRNRSCLFPGCDARPDYGLPGATRAVYCFSHKKGPMVQLFKETPALPDNPGKATTGKPRSQAPTEPAAAAASVGTKNPRAPSNIDRNAAKKARRGQQETEEDNDADVSGTHRSKKRSSGGKDERGAISSSTVAGENLTKTTAKTSAPSFPSPAPAAEANPPSSPNNRLADSSGMAPSVEFLVLRQAREDAKTEAEASGLGRRPRAPSRRALEAAGRLKGTGAQWMSREKKAEDLRLKAELRQQRKQYQAAGLKSGVVLEMFVPEATGTEAAGDGIEERDGEVRGEGGATTLRGSNPGWQKVSPEVLSAPSSKQHGTGQREETSVGRGQKPSKQARSTAVAESG</sequence>
<feature type="compositionally biased region" description="Basic and acidic residues" evidence="1">
    <location>
        <begin position="232"/>
        <end position="241"/>
    </location>
</feature>
<dbReference type="InParanoid" id="D7G0V0"/>
<feature type="region of interest" description="Disordered" evidence="1">
    <location>
        <begin position="21"/>
        <end position="49"/>
    </location>
</feature>
<proteinExistence type="predicted"/>
<name>D7G0V0_ECTSI</name>
<evidence type="ECO:0000256" key="1">
    <source>
        <dbReference type="SAM" id="MobiDB-lite"/>
    </source>
</evidence>
<dbReference type="InterPro" id="IPR043822">
    <property type="entry name" value="EsV_1_7_cys"/>
</dbReference>
<keyword evidence="3" id="KW-1185">Reference proteome</keyword>
<dbReference type="Proteomes" id="UP000002630">
    <property type="component" value="Unassembled WGS sequence"/>
</dbReference>
<accession>D7G0V0</accession>
<feature type="compositionally biased region" description="Basic and acidic residues" evidence="1">
    <location>
        <begin position="322"/>
        <end position="331"/>
    </location>
</feature>
<feature type="compositionally biased region" description="Low complexity" evidence="1">
    <location>
        <begin position="201"/>
        <end position="213"/>
    </location>
</feature>
<organism evidence="2 3">
    <name type="scientific">Ectocarpus siliculosus</name>
    <name type="common">Brown alga</name>
    <name type="synonym">Conferva siliculosa</name>
    <dbReference type="NCBI Taxonomy" id="2880"/>
    <lineage>
        <taxon>Eukaryota</taxon>
        <taxon>Sar</taxon>
        <taxon>Stramenopiles</taxon>
        <taxon>Ochrophyta</taxon>
        <taxon>PX clade</taxon>
        <taxon>Phaeophyceae</taxon>
        <taxon>Ectocarpales</taxon>
        <taxon>Ectocarpaceae</taxon>
        <taxon>Ectocarpus</taxon>
    </lineage>
</organism>
<evidence type="ECO:0000313" key="2">
    <source>
        <dbReference type="EMBL" id="CBJ26694.1"/>
    </source>
</evidence>
<feature type="region of interest" description="Disordered" evidence="1">
    <location>
        <begin position="313"/>
        <end position="390"/>
    </location>
</feature>
<protein>
    <recommendedName>
        <fullName evidence="4">EsV-1-7</fullName>
    </recommendedName>
</protein>
<dbReference type="SMART" id="SM01425">
    <property type="entry name" value="EsV_1_7"/>
    <property type="match status" value="1"/>
</dbReference>
<evidence type="ECO:0008006" key="4">
    <source>
        <dbReference type="Google" id="ProtNLM"/>
    </source>
</evidence>
<dbReference type="EMBL" id="FN649760">
    <property type="protein sequence ID" value="CBJ26694.1"/>
    <property type="molecule type" value="Genomic_DNA"/>
</dbReference>
<feature type="compositionally biased region" description="Polar residues" evidence="1">
    <location>
        <begin position="174"/>
        <end position="191"/>
    </location>
</feature>
<dbReference type="Pfam" id="PF19114">
    <property type="entry name" value="EsV_1_7_cys"/>
    <property type="match status" value="1"/>
</dbReference>
<dbReference type="OrthoDB" id="10410674at2759"/>
<dbReference type="AlphaFoldDB" id="D7G0V0"/>
<gene>
    <name evidence="2" type="ORF">Esi_0042_0018</name>
</gene>
<evidence type="ECO:0000313" key="3">
    <source>
        <dbReference type="Proteomes" id="UP000002630"/>
    </source>
</evidence>
<reference evidence="2 3" key="1">
    <citation type="journal article" date="2010" name="Nature">
        <title>The Ectocarpus genome and the independent evolution of multicellularity in brown algae.</title>
        <authorList>
            <person name="Cock J.M."/>
            <person name="Sterck L."/>
            <person name="Rouze P."/>
            <person name="Scornet D."/>
            <person name="Allen A.E."/>
            <person name="Amoutzias G."/>
            <person name="Anthouard V."/>
            <person name="Artiguenave F."/>
            <person name="Aury J.M."/>
            <person name="Badger J.H."/>
            <person name="Beszteri B."/>
            <person name="Billiau K."/>
            <person name="Bonnet E."/>
            <person name="Bothwell J.H."/>
            <person name="Bowler C."/>
            <person name="Boyen C."/>
            <person name="Brownlee C."/>
            <person name="Carrano C.J."/>
            <person name="Charrier B."/>
            <person name="Cho G.Y."/>
            <person name="Coelho S.M."/>
            <person name="Collen J."/>
            <person name="Corre E."/>
            <person name="Da Silva C."/>
            <person name="Delage L."/>
            <person name="Delaroque N."/>
            <person name="Dittami S.M."/>
            <person name="Doulbeau S."/>
            <person name="Elias M."/>
            <person name="Farnham G."/>
            <person name="Gachon C.M."/>
            <person name="Gschloessl B."/>
            <person name="Heesch S."/>
            <person name="Jabbari K."/>
            <person name="Jubin C."/>
            <person name="Kawai H."/>
            <person name="Kimura K."/>
            <person name="Kloareg B."/>
            <person name="Kupper F.C."/>
            <person name="Lang D."/>
            <person name="Le Bail A."/>
            <person name="Leblanc C."/>
            <person name="Lerouge P."/>
            <person name="Lohr M."/>
            <person name="Lopez P.J."/>
            <person name="Martens C."/>
            <person name="Maumus F."/>
            <person name="Michel G."/>
            <person name="Miranda-Saavedra D."/>
            <person name="Morales J."/>
            <person name="Moreau H."/>
            <person name="Motomura T."/>
            <person name="Nagasato C."/>
            <person name="Napoli C.A."/>
            <person name="Nelson D.R."/>
            <person name="Nyvall-Collen P."/>
            <person name="Peters A.F."/>
            <person name="Pommier C."/>
            <person name="Potin P."/>
            <person name="Poulain J."/>
            <person name="Quesneville H."/>
            <person name="Read B."/>
            <person name="Rensing S.A."/>
            <person name="Ritter A."/>
            <person name="Rousvoal S."/>
            <person name="Samanta M."/>
            <person name="Samson G."/>
            <person name="Schroeder D.C."/>
            <person name="Segurens B."/>
            <person name="Strittmatter M."/>
            <person name="Tonon T."/>
            <person name="Tregear J.W."/>
            <person name="Valentin K."/>
            <person name="von Dassow P."/>
            <person name="Yamagishi T."/>
            <person name="Van de Peer Y."/>
            <person name="Wincker P."/>
        </authorList>
    </citation>
    <scope>NUCLEOTIDE SEQUENCE [LARGE SCALE GENOMIC DNA]</scope>
    <source>
        <strain evidence="3">Ec32 / CCAP1310/4</strain>
    </source>
</reference>
<feature type="region of interest" description="Disordered" evidence="1">
    <location>
        <begin position="89"/>
        <end position="277"/>
    </location>
</feature>